<protein>
    <submittedName>
        <fullName evidence="4">Uncharacterized protein</fullName>
    </submittedName>
</protein>
<feature type="chain" id="PRO_5029537002" evidence="3">
    <location>
        <begin position="19"/>
        <end position="426"/>
    </location>
</feature>
<keyword evidence="3" id="KW-0732">Signal</keyword>
<dbReference type="AlphaFoldDB" id="A0A7M7K3I4"/>
<feature type="region of interest" description="Disordered" evidence="1">
    <location>
        <begin position="277"/>
        <end position="311"/>
    </location>
</feature>
<organism evidence="4 5">
    <name type="scientific">Varroa destructor</name>
    <name type="common">Honeybee mite</name>
    <dbReference type="NCBI Taxonomy" id="109461"/>
    <lineage>
        <taxon>Eukaryota</taxon>
        <taxon>Metazoa</taxon>
        <taxon>Ecdysozoa</taxon>
        <taxon>Arthropoda</taxon>
        <taxon>Chelicerata</taxon>
        <taxon>Arachnida</taxon>
        <taxon>Acari</taxon>
        <taxon>Parasitiformes</taxon>
        <taxon>Mesostigmata</taxon>
        <taxon>Gamasina</taxon>
        <taxon>Dermanyssoidea</taxon>
        <taxon>Varroidae</taxon>
        <taxon>Varroa</taxon>
    </lineage>
</organism>
<evidence type="ECO:0000313" key="5">
    <source>
        <dbReference type="Proteomes" id="UP000594260"/>
    </source>
</evidence>
<keyword evidence="2" id="KW-0812">Transmembrane</keyword>
<feature type="signal peptide" evidence="3">
    <location>
        <begin position="1"/>
        <end position="18"/>
    </location>
</feature>
<accession>A0A7M7K3I4</accession>
<evidence type="ECO:0000256" key="2">
    <source>
        <dbReference type="SAM" id="Phobius"/>
    </source>
</evidence>
<keyword evidence="5" id="KW-1185">Reference proteome</keyword>
<evidence type="ECO:0000256" key="1">
    <source>
        <dbReference type="SAM" id="MobiDB-lite"/>
    </source>
</evidence>
<dbReference type="GeneID" id="111250200"/>
<sequence>MAILSLHQLQCILPLTAAVLIVISAGQKVSVDMDFVRDCCYGRCGTLISPLWLASGLDKTNFSIETLYVATVNETDRHVDISRSNDGLCLITVYSYSSATMNLRFYIRKSKTGRNLAAVTVMDSYPITLNKVEATDSEESISRPQRSELGDENVVQRFNNKVSTERYEQNSDRVSVRVIRKHYSTEWYRIRPKHQIIIAVPVKYIRNGDVHIVFASFVADKATSGVAFFIILGVVFALFLIGVPASLILYRWYRRAKKSRPAAFRLPMPQRVHYNAAGKGSRYHSRSFASDNGSETPGNDRGTRSPKASPALHWLRPKGTFQGDVLQLKDKKCRSLSLPAHDLLRKQNARRKLLRPMSVASETSQMEFAFPGIDPNREGEEPPAAIIRPKDQHCRVRVVSHLVLPRSIPSTEDLCSDSVISPYSPG</sequence>
<keyword evidence="2" id="KW-1133">Transmembrane helix</keyword>
<keyword evidence="2" id="KW-0472">Membrane</keyword>
<dbReference type="EnsemblMetazoa" id="XM_022805057">
    <property type="protein sequence ID" value="XP_022660792"/>
    <property type="gene ID" value="LOC111250200"/>
</dbReference>
<evidence type="ECO:0000256" key="3">
    <source>
        <dbReference type="SAM" id="SignalP"/>
    </source>
</evidence>
<evidence type="ECO:0000313" key="4">
    <source>
        <dbReference type="EnsemblMetazoa" id="XP_022660792"/>
    </source>
</evidence>
<dbReference type="Proteomes" id="UP000594260">
    <property type="component" value="Unplaced"/>
</dbReference>
<dbReference type="KEGG" id="vde:111250200"/>
<name>A0A7M7K3I4_VARDE</name>
<dbReference type="OrthoDB" id="10613974at2759"/>
<feature type="transmembrane region" description="Helical" evidence="2">
    <location>
        <begin position="226"/>
        <end position="250"/>
    </location>
</feature>
<reference evidence="4" key="1">
    <citation type="submission" date="2021-01" db="UniProtKB">
        <authorList>
            <consortium name="EnsemblMetazoa"/>
        </authorList>
    </citation>
    <scope>IDENTIFICATION</scope>
</reference>
<dbReference type="InParanoid" id="A0A7M7K3I4"/>
<feature type="compositionally biased region" description="Polar residues" evidence="1">
    <location>
        <begin position="287"/>
        <end position="297"/>
    </location>
</feature>
<proteinExistence type="predicted"/>
<dbReference type="RefSeq" id="XP_022660792.1">
    <property type="nucleotide sequence ID" value="XM_022805057.1"/>
</dbReference>